<feature type="domain" description="Proteinase inhibitor I42 chagasin" evidence="3">
    <location>
        <begin position="399"/>
        <end position="485"/>
    </location>
</feature>
<comment type="caution">
    <text evidence="4">The sequence shown here is derived from an EMBL/GenBank/DDBJ whole genome shotgun (WGS) entry which is preliminary data.</text>
</comment>
<dbReference type="Proteomes" id="UP000740329">
    <property type="component" value="Unassembled WGS sequence"/>
</dbReference>
<dbReference type="InterPro" id="IPR018990">
    <property type="entry name" value="Prot_inh_I42_chagasin"/>
</dbReference>
<dbReference type="GO" id="GO:0004869">
    <property type="term" value="F:cysteine-type endopeptidase inhibitor activity"/>
    <property type="evidence" value="ECO:0007669"/>
    <property type="project" value="UniProtKB-KW"/>
</dbReference>
<dbReference type="AlphaFoldDB" id="A0A8J7USS8"/>
<proteinExistence type="predicted"/>
<feature type="domain" description="Proteinase inhibitor I42 chagasin" evidence="3">
    <location>
        <begin position="91"/>
        <end position="170"/>
    </location>
</feature>
<accession>A0A8J7USS8</accession>
<reference evidence="4" key="1">
    <citation type="submission" date="2021-03" db="EMBL/GenBank/DDBJ databases">
        <title>Genomic Encyclopedia of Type Strains, Phase IV (KMG-V): Genome sequencing to study the core and pangenomes of soil and plant-associated prokaryotes.</title>
        <authorList>
            <person name="Whitman W."/>
        </authorList>
    </citation>
    <scope>NUCLEOTIDE SEQUENCE</scope>
    <source>
        <strain evidence="4">C4</strain>
    </source>
</reference>
<keyword evidence="2" id="KW-0789">Thiol protease inhibitor</keyword>
<protein>
    <submittedName>
        <fullName evidence="4">Inhibitor of cysteine peptidase</fullName>
    </submittedName>
</protein>
<evidence type="ECO:0000256" key="2">
    <source>
        <dbReference type="ARBA" id="ARBA00022704"/>
    </source>
</evidence>
<dbReference type="SUPFAM" id="SSF141066">
    <property type="entry name" value="ICP-like"/>
    <property type="match status" value="4"/>
</dbReference>
<dbReference type="Pfam" id="PF09394">
    <property type="entry name" value="Inhibitor_I42"/>
    <property type="match status" value="3"/>
</dbReference>
<dbReference type="Gene3D" id="2.60.40.2020">
    <property type="match status" value="4"/>
</dbReference>
<evidence type="ECO:0000259" key="3">
    <source>
        <dbReference type="Pfam" id="PF09394"/>
    </source>
</evidence>
<organism evidence="4 5">
    <name type="scientific">Methanococcus voltae</name>
    <dbReference type="NCBI Taxonomy" id="2188"/>
    <lineage>
        <taxon>Archaea</taxon>
        <taxon>Methanobacteriati</taxon>
        <taxon>Methanobacteriota</taxon>
        <taxon>Methanomada group</taxon>
        <taxon>Methanococci</taxon>
        <taxon>Methanococcales</taxon>
        <taxon>Methanococcaceae</taxon>
        <taxon>Methanococcus</taxon>
    </lineage>
</organism>
<evidence type="ECO:0000313" key="4">
    <source>
        <dbReference type="EMBL" id="MBP2200964.1"/>
    </source>
</evidence>
<evidence type="ECO:0000256" key="1">
    <source>
        <dbReference type="ARBA" id="ARBA00022690"/>
    </source>
</evidence>
<gene>
    <name evidence="4" type="ORF">J3E07_000362</name>
</gene>
<evidence type="ECO:0000313" key="5">
    <source>
        <dbReference type="Proteomes" id="UP000740329"/>
    </source>
</evidence>
<sequence length="695" mass="79680">MNLKIYHLIGLLLLLASSGIVFAENSNYNLGNKDLNMVKKELGEYYTWGPGMGQGQYCNCLEYDYSNMNEFCPYDGNLSQYGNMKMIRQELAKDEVYIIRLSENPSTGYKWYYSTDTNEAGFITDKGYHMYQNSEEGLIGSGGYHEYYIKSQVPSEPYAMFYKARMGQEGLEEPVEMIGYHFTILDEGMPILKEIGVSEIINPSFMSKSGMGYKWVAEIDGDAANIEYVEYDDNQGYNLGPVNTWYIKGAKPGLSKVRFTYWDESNSKALMTREYIVSVNETVNRYIPQGYTQYVMLNENPSTGFFWKYNYNYQNCTGLQNYSQYRKGLMIGEKGFMPYNRDPMIVGPSPGMEIWELSGTMPCYVDAQFKLYAPSGDVVQCNDYGCAIIPDSEYIEKIVKLGDVVEVSLNENPTTGYEWQYIKDNKLELLSEEYIPNKNILGVVGQGGSHVWKFKAVREGTSSLKFMNGRTFENTSVRNIFYEIKIIGESYDVALESEGSDTVNIILPKDKTFDIKLYDGDRDKTWKLSPYYTGVRVVDEDYIPDTTSANGILPIEDKGYNTWILKATRSEDIPVIFEYVNASGYVFKTMTYNLTIMPSYTTSYKGIELGQDFILELPENPTTGYTWYYFIDDENVVRVNEEKYVPNDIQLLGSGGTKFWVFEGVGKGSTTIKFEYKRSWEEEPILEYLLTVYVN</sequence>
<name>A0A8J7USS8_METVO</name>
<keyword evidence="1" id="KW-0646">Protease inhibitor</keyword>
<dbReference type="InterPro" id="IPR052781">
    <property type="entry name" value="Cys_protease_inhibitor_I42"/>
</dbReference>
<dbReference type="RefSeq" id="WP_209590419.1">
    <property type="nucleotide sequence ID" value="NZ_JAGGMV010000001.1"/>
</dbReference>
<dbReference type="PANTHER" id="PTHR36530:SF1">
    <property type="entry name" value="AMOEBIASIN-1"/>
    <property type="match status" value="1"/>
</dbReference>
<dbReference type="PANTHER" id="PTHR36530">
    <property type="entry name" value="INHIBITOR OF CYSTEINE PEPTIDASE"/>
    <property type="match status" value="1"/>
</dbReference>
<dbReference type="InterPro" id="IPR036331">
    <property type="entry name" value="Chagasin-like_sf"/>
</dbReference>
<dbReference type="EMBL" id="JAGGMV010000001">
    <property type="protein sequence ID" value="MBP2200964.1"/>
    <property type="molecule type" value="Genomic_DNA"/>
</dbReference>
<feature type="domain" description="Proteinase inhibitor I42 chagasin" evidence="3">
    <location>
        <begin position="608"/>
        <end position="691"/>
    </location>
</feature>